<organism evidence="7 8">
    <name type="scientific">Nocardia pseudobrasiliensis</name>
    <dbReference type="NCBI Taxonomy" id="45979"/>
    <lineage>
        <taxon>Bacteria</taxon>
        <taxon>Bacillati</taxon>
        <taxon>Actinomycetota</taxon>
        <taxon>Actinomycetes</taxon>
        <taxon>Mycobacteriales</taxon>
        <taxon>Nocardiaceae</taxon>
        <taxon>Nocardia</taxon>
    </lineage>
</organism>
<keyword evidence="2 4" id="KW-0238">DNA-binding</keyword>
<feature type="region of interest" description="Disordered" evidence="5">
    <location>
        <begin position="234"/>
        <end position="253"/>
    </location>
</feature>
<evidence type="ECO:0000313" key="7">
    <source>
        <dbReference type="EMBL" id="RDI67940.1"/>
    </source>
</evidence>
<dbReference type="InterPro" id="IPR050109">
    <property type="entry name" value="HTH-type_TetR-like_transc_reg"/>
</dbReference>
<evidence type="ECO:0000256" key="3">
    <source>
        <dbReference type="ARBA" id="ARBA00023163"/>
    </source>
</evidence>
<accession>A0A370IBF3</accession>
<keyword evidence="3" id="KW-0804">Transcription</keyword>
<dbReference type="Gene3D" id="1.10.357.10">
    <property type="entry name" value="Tetracycline Repressor, domain 2"/>
    <property type="match status" value="1"/>
</dbReference>
<sequence length="253" mass="27638">MSVQGHSRLKYSGPVARPSASSKIKPRRSPGRPAASADSVQRRRRELIEAAYAEFAERGYRATTVADITRRASVASGTFYRYFENKRAIVDDVLDYGVQRAVSFLTGESPPSAARSGEELADQLRRIHVRLFEILEAEPALARLILFEIAAIDNETRERALSVSAVMVSFVSAYVEHGVAQGFLRADLDPVILAEATVALGLPALVATQRGPLSAERKQQYAEMCTRLLLDGARARPSPNAADPAEQDQSGIR</sequence>
<feature type="region of interest" description="Disordered" evidence="5">
    <location>
        <begin position="1"/>
        <end position="41"/>
    </location>
</feature>
<comment type="caution">
    <text evidence="7">The sequence shown here is derived from an EMBL/GenBank/DDBJ whole genome shotgun (WGS) entry which is preliminary data.</text>
</comment>
<evidence type="ECO:0000256" key="2">
    <source>
        <dbReference type="ARBA" id="ARBA00023125"/>
    </source>
</evidence>
<dbReference type="SUPFAM" id="SSF48498">
    <property type="entry name" value="Tetracyclin repressor-like, C-terminal domain"/>
    <property type="match status" value="1"/>
</dbReference>
<name>A0A370IBF3_9NOCA</name>
<evidence type="ECO:0000256" key="4">
    <source>
        <dbReference type="PROSITE-ProRule" id="PRU00335"/>
    </source>
</evidence>
<dbReference type="PROSITE" id="PS50977">
    <property type="entry name" value="HTH_TETR_2"/>
    <property type="match status" value="1"/>
</dbReference>
<evidence type="ECO:0000259" key="6">
    <source>
        <dbReference type="PROSITE" id="PS50977"/>
    </source>
</evidence>
<dbReference type="InterPro" id="IPR009057">
    <property type="entry name" value="Homeodomain-like_sf"/>
</dbReference>
<proteinExistence type="predicted"/>
<dbReference type="EMBL" id="QQBC01000002">
    <property type="protein sequence ID" value="RDI67940.1"/>
    <property type="molecule type" value="Genomic_DNA"/>
</dbReference>
<dbReference type="Proteomes" id="UP000254869">
    <property type="component" value="Unassembled WGS sequence"/>
</dbReference>
<protein>
    <submittedName>
        <fullName evidence="7">TetR family transcriptional regulator</fullName>
    </submittedName>
</protein>
<dbReference type="PANTHER" id="PTHR30055:SF234">
    <property type="entry name" value="HTH-TYPE TRANSCRIPTIONAL REGULATOR BETI"/>
    <property type="match status" value="1"/>
</dbReference>
<keyword evidence="1" id="KW-0805">Transcription regulation</keyword>
<dbReference type="PANTHER" id="PTHR30055">
    <property type="entry name" value="HTH-TYPE TRANSCRIPTIONAL REGULATOR RUTR"/>
    <property type="match status" value="1"/>
</dbReference>
<dbReference type="InterPro" id="IPR036271">
    <property type="entry name" value="Tet_transcr_reg_TetR-rel_C_sf"/>
</dbReference>
<dbReference type="SUPFAM" id="SSF46689">
    <property type="entry name" value="Homeodomain-like"/>
    <property type="match status" value="1"/>
</dbReference>
<dbReference type="STRING" id="1210086.GCA_001613105_00917"/>
<dbReference type="InterPro" id="IPR001647">
    <property type="entry name" value="HTH_TetR"/>
</dbReference>
<dbReference type="PROSITE" id="PS01081">
    <property type="entry name" value="HTH_TETR_1"/>
    <property type="match status" value="1"/>
</dbReference>
<dbReference type="AlphaFoldDB" id="A0A370IBF3"/>
<dbReference type="InterPro" id="IPR023772">
    <property type="entry name" value="DNA-bd_HTH_TetR-type_CS"/>
</dbReference>
<dbReference type="GO" id="GO:0003700">
    <property type="term" value="F:DNA-binding transcription factor activity"/>
    <property type="evidence" value="ECO:0007669"/>
    <property type="project" value="TreeGrafter"/>
</dbReference>
<feature type="domain" description="HTH tetR-type" evidence="6">
    <location>
        <begin position="41"/>
        <end position="101"/>
    </location>
</feature>
<dbReference type="Pfam" id="PF00440">
    <property type="entry name" value="TetR_N"/>
    <property type="match status" value="1"/>
</dbReference>
<evidence type="ECO:0000256" key="1">
    <source>
        <dbReference type="ARBA" id="ARBA00023015"/>
    </source>
</evidence>
<evidence type="ECO:0000313" key="8">
    <source>
        <dbReference type="Proteomes" id="UP000254869"/>
    </source>
</evidence>
<evidence type="ECO:0000256" key="5">
    <source>
        <dbReference type="SAM" id="MobiDB-lite"/>
    </source>
</evidence>
<keyword evidence="8" id="KW-1185">Reference proteome</keyword>
<gene>
    <name evidence="7" type="ORF">DFR76_102341</name>
</gene>
<dbReference type="GO" id="GO:0000976">
    <property type="term" value="F:transcription cis-regulatory region binding"/>
    <property type="evidence" value="ECO:0007669"/>
    <property type="project" value="TreeGrafter"/>
</dbReference>
<reference evidence="7 8" key="1">
    <citation type="submission" date="2018-07" db="EMBL/GenBank/DDBJ databases">
        <title>Genomic Encyclopedia of Type Strains, Phase IV (KMG-IV): sequencing the most valuable type-strain genomes for metagenomic binning, comparative biology and taxonomic classification.</title>
        <authorList>
            <person name="Goeker M."/>
        </authorList>
    </citation>
    <scope>NUCLEOTIDE SEQUENCE [LARGE SCALE GENOMIC DNA]</scope>
    <source>
        <strain evidence="7 8">DSM 44290</strain>
    </source>
</reference>
<feature type="DNA-binding region" description="H-T-H motif" evidence="4">
    <location>
        <begin position="64"/>
        <end position="83"/>
    </location>
</feature>
<dbReference type="PRINTS" id="PR00455">
    <property type="entry name" value="HTHTETR"/>
</dbReference>